<organism evidence="2">
    <name type="scientific">Geobacillus stearothermophilus</name>
    <name type="common">Bacillus stearothermophilus</name>
    <dbReference type="NCBI Taxonomy" id="1422"/>
    <lineage>
        <taxon>Bacteria</taxon>
        <taxon>Bacillati</taxon>
        <taxon>Bacillota</taxon>
        <taxon>Bacilli</taxon>
        <taxon>Bacillales</taxon>
        <taxon>Anoxybacillaceae</taxon>
        <taxon>Geobacillus</taxon>
    </lineage>
</organism>
<dbReference type="InterPro" id="IPR011856">
    <property type="entry name" value="tRNA_endonuc-like_dom_sf"/>
</dbReference>
<dbReference type="EMBL" id="HQ636107">
    <property type="protein sequence ID" value="ADR73001.1"/>
    <property type="molecule type" value="Genomic_DNA"/>
</dbReference>
<dbReference type="Gene3D" id="3.40.1350.10">
    <property type="match status" value="1"/>
</dbReference>
<protein>
    <submittedName>
        <fullName evidence="2">BsrBI</fullName>
    </submittedName>
</protein>
<dbReference type="GO" id="GO:0004519">
    <property type="term" value="F:endonuclease activity"/>
    <property type="evidence" value="ECO:0007669"/>
    <property type="project" value="InterPro"/>
</dbReference>
<dbReference type="GO" id="GO:0009307">
    <property type="term" value="P:DNA restriction-modification system"/>
    <property type="evidence" value="ECO:0007669"/>
    <property type="project" value="InterPro"/>
</dbReference>
<dbReference type="AlphaFoldDB" id="E5Q8U6"/>
<evidence type="ECO:0000259" key="1">
    <source>
        <dbReference type="Pfam" id="PF04471"/>
    </source>
</evidence>
<evidence type="ECO:0000313" key="2">
    <source>
        <dbReference type="EMBL" id="ADR73001.1"/>
    </source>
</evidence>
<dbReference type="Pfam" id="PF04471">
    <property type="entry name" value="Mrr_cat"/>
    <property type="match status" value="1"/>
</dbReference>
<gene>
    <name evidence="2" type="primary">bsrBIR</name>
</gene>
<feature type="domain" description="Restriction endonuclease type IV Mrr" evidence="1">
    <location>
        <begin position="80"/>
        <end position="142"/>
    </location>
</feature>
<name>E5Q8U6_GEOSE</name>
<dbReference type="GO" id="GO:0003677">
    <property type="term" value="F:DNA binding"/>
    <property type="evidence" value="ECO:0007669"/>
    <property type="project" value="InterPro"/>
</dbReference>
<reference evidence="2" key="1">
    <citation type="submission" date="2010-11" db="EMBL/GenBank/DDBJ databases">
        <title>BsrBI restriction-modification system genes.</title>
        <authorList>
            <person name="Heiter D.F."/>
            <person name="Nwankwo D.O."/>
            <person name="Wilson G.G."/>
        </authorList>
    </citation>
    <scope>NUCLEOTIDE SEQUENCE</scope>
    <source>
        <strain evidence="2">CPW193</strain>
    </source>
</reference>
<accession>E5Q8U6</accession>
<proteinExistence type="predicted"/>
<sequence>MSDKVNFSSNNIDQNYSIEISEFEFGTGRIADIIRALKDYYGVESLENLTHSQKLDGLCKALQFTPSQLDRLIAQNSPVLRTIKGHAFERVFDEILKMNGYEVTEVGGDSGVDRIVNNKTLQLKTPNKAGTKENVVEYKTHKTHGAKSERESLDYYYSKEDFADYLVGLVSYEPFNILFIPREELPTISKDSSKIKSPFKVEWDSNPGLNSFKSIGIDNIVISEKIYKPAHGNELLPLSSRKLQLKSEIIIDVILNESNFRIWDMNMRGFAREMAFVEYLSSFGIRVFNPANCRKERADKADIALKSAQNGNFSFLQIKGITLDLDNFRGRESIVDVETQLSRGRVNDHPTQSRLYLETDFDYLIVCIDPCYSKLYSKEIGKPNCFDWEFYAIPNNVLERHPKYTRRIKSHQKIKYVELQRYRIDDTWINLWEKGAN</sequence>
<dbReference type="InterPro" id="IPR007560">
    <property type="entry name" value="Restrct_endonuc_IV_Mrr"/>
</dbReference>